<evidence type="ECO:0000313" key="15">
    <source>
        <dbReference type="Proteomes" id="UP000011124"/>
    </source>
</evidence>
<evidence type="ECO:0000256" key="3">
    <source>
        <dbReference type="ARBA" id="ARBA00007353"/>
    </source>
</evidence>
<comment type="catalytic activity">
    <reaction evidence="9">
        <text>adenosine + phosphate = alpha-D-ribose 1-phosphate + adenine</text>
        <dbReference type="Rhea" id="RHEA:27642"/>
        <dbReference type="ChEBI" id="CHEBI:16335"/>
        <dbReference type="ChEBI" id="CHEBI:16708"/>
        <dbReference type="ChEBI" id="CHEBI:43474"/>
        <dbReference type="ChEBI" id="CHEBI:57720"/>
        <dbReference type="EC" id="2.4.2.1"/>
    </reaction>
    <physiologicalReaction direction="left-to-right" evidence="9">
        <dbReference type="Rhea" id="RHEA:27643"/>
    </physiologicalReaction>
</comment>
<dbReference type="STRING" id="546271.Selsp_0850"/>
<dbReference type="InterPro" id="IPR003730">
    <property type="entry name" value="Cu_polyphenol_OxRdtase"/>
</dbReference>
<evidence type="ECO:0000256" key="4">
    <source>
        <dbReference type="ARBA" id="ARBA00022679"/>
    </source>
</evidence>
<dbReference type="GO" id="GO:0016787">
    <property type="term" value="F:hydrolase activity"/>
    <property type="evidence" value="ECO:0007669"/>
    <property type="project" value="UniProtKB-KW"/>
</dbReference>
<sequence>MFQLRHSGGLWRGSFSLFPEEGLAHGISTRLGGVSKPPFAALNMALHVGDCAADVSENRRFFAEALGLDAARIVTPRQVHGDEVRLVRASDAGMGASCYDESVPACDALMTAQAGLPLLLCFADCVPLLFFDPVRRVVAAAHAGWKGTVAEIGRKTVQRMAETFGSRPQDILAGIGPSIGACCFEVGEEVAAAFRAAFPEAPELLSHSPEGKRTIDLWAANRLQLEAAGLLPAHIDSADVCTKCNAGLFFSYREEHGTTGRFAAWIALK</sequence>
<dbReference type="Pfam" id="PF02578">
    <property type="entry name" value="Cu-oxidase_4"/>
    <property type="match status" value="1"/>
</dbReference>
<dbReference type="PANTHER" id="PTHR30616">
    <property type="entry name" value="UNCHARACTERIZED PROTEIN YFIH"/>
    <property type="match status" value="1"/>
</dbReference>
<evidence type="ECO:0000256" key="6">
    <source>
        <dbReference type="ARBA" id="ARBA00022801"/>
    </source>
</evidence>
<proteinExistence type="inferred from homology"/>
<keyword evidence="4" id="KW-0808">Transferase</keyword>
<evidence type="ECO:0000313" key="13">
    <source>
        <dbReference type="EMBL" id="EEX76974.1"/>
    </source>
</evidence>
<dbReference type="Proteomes" id="UP000003505">
    <property type="component" value="Unassembled WGS sequence"/>
</dbReference>
<evidence type="ECO:0000256" key="11">
    <source>
        <dbReference type="RuleBase" id="RU361274"/>
    </source>
</evidence>
<evidence type="ECO:0000256" key="1">
    <source>
        <dbReference type="ARBA" id="ARBA00000553"/>
    </source>
</evidence>
<protein>
    <recommendedName>
        <fullName evidence="11">Purine nucleoside phosphorylase</fullName>
    </recommendedName>
</protein>
<keyword evidence="7" id="KW-0862">Zinc</keyword>
<dbReference type="HOGENOM" id="CLU_065784_0_0_9"/>
<dbReference type="RefSeq" id="WP_006192946.1">
    <property type="nucleotide sequence ID" value="NC_015437.1"/>
</dbReference>
<dbReference type="Gene3D" id="3.60.140.10">
    <property type="entry name" value="CNF1/YfiH-like putative cysteine hydrolases"/>
    <property type="match status" value="1"/>
</dbReference>
<comment type="catalytic activity">
    <reaction evidence="10">
        <text>S-methyl-5'-thioadenosine + phosphate = 5-(methylsulfanyl)-alpha-D-ribose 1-phosphate + adenine</text>
        <dbReference type="Rhea" id="RHEA:11852"/>
        <dbReference type="ChEBI" id="CHEBI:16708"/>
        <dbReference type="ChEBI" id="CHEBI:17509"/>
        <dbReference type="ChEBI" id="CHEBI:43474"/>
        <dbReference type="ChEBI" id="CHEBI:58533"/>
        <dbReference type="EC" id="2.4.2.28"/>
    </reaction>
    <physiologicalReaction direction="left-to-right" evidence="10">
        <dbReference type="Rhea" id="RHEA:11853"/>
    </physiologicalReaction>
</comment>
<dbReference type="OrthoDB" id="4279at2"/>
<gene>
    <name evidence="12" type="ordered locus">Selsp_0850</name>
    <name evidence="13" type="ORF">SELSPUOL_01653</name>
</gene>
<keyword evidence="5" id="KW-0479">Metal-binding</keyword>
<reference evidence="13 14" key="1">
    <citation type="submission" date="2009-09" db="EMBL/GenBank/DDBJ databases">
        <authorList>
            <person name="Weinstock G."/>
            <person name="Sodergren E."/>
            <person name="Clifton S."/>
            <person name="Fulton L."/>
            <person name="Fulton B."/>
            <person name="Courtney L."/>
            <person name="Fronick C."/>
            <person name="Harrison M."/>
            <person name="Strong C."/>
            <person name="Farmer C."/>
            <person name="Delahaunty K."/>
            <person name="Markovic C."/>
            <person name="Hall O."/>
            <person name="Minx P."/>
            <person name="Tomlinson C."/>
            <person name="Mitreva M."/>
            <person name="Nelson J."/>
            <person name="Hou S."/>
            <person name="Wollam A."/>
            <person name="Pepin K.H."/>
            <person name="Johnson M."/>
            <person name="Bhonagiri V."/>
            <person name="Nash W.E."/>
            <person name="Warren W."/>
            <person name="Chinwalla A."/>
            <person name="Mardis E.R."/>
            <person name="Wilson R.K."/>
        </authorList>
    </citation>
    <scope>NUCLEOTIDE SEQUENCE [LARGE SCALE GENOMIC DNA]</scope>
    <source>
        <strain evidence="13">ATCC 35185</strain>
        <strain evidence="14">ATCC 35185 / DSM 20758 / VPI D19B-28</strain>
    </source>
</reference>
<dbReference type="GO" id="GO:0017061">
    <property type="term" value="F:S-methyl-5-thioadenosine phosphorylase activity"/>
    <property type="evidence" value="ECO:0007669"/>
    <property type="project" value="UniProtKB-EC"/>
</dbReference>
<comment type="catalytic activity">
    <reaction evidence="8">
        <text>adenosine + H2O + H(+) = inosine + NH4(+)</text>
        <dbReference type="Rhea" id="RHEA:24408"/>
        <dbReference type="ChEBI" id="CHEBI:15377"/>
        <dbReference type="ChEBI" id="CHEBI:15378"/>
        <dbReference type="ChEBI" id="CHEBI:16335"/>
        <dbReference type="ChEBI" id="CHEBI:17596"/>
        <dbReference type="ChEBI" id="CHEBI:28938"/>
        <dbReference type="EC" id="3.5.4.4"/>
    </reaction>
    <physiologicalReaction direction="left-to-right" evidence="8">
        <dbReference type="Rhea" id="RHEA:24409"/>
    </physiologicalReaction>
</comment>
<evidence type="ECO:0000256" key="2">
    <source>
        <dbReference type="ARBA" id="ARBA00003215"/>
    </source>
</evidence>
<dbReference type="SUPFAM" id="SSF64438">
    <property type="entry name" value="CNF1/YfiH-like putative cysteine hydrolases"/>
    <property type="match status" value="1"/>
</dbReference>
<dbReference type="NCBIfam" id="TIGR00726">
    <property type="entry name" value="peptidoglycan editing factor PgeF"/>
    <property type="match status" value="1"/>
</dbReference>
<dbReference type="KEGG" id="ssg:Selsp_0850"/>
<evidence type="ECO:0000256" key="9">
    <source>
        <dbReference type="ARBA" id="ARBA00048968"/>
    </source>
</evidence>
<dbReference type="EMBL" id="CP002637">
    <property type="protein sequence ID" value="AEB99814.1"/>
    <property type="molecule type" value="Genomic_DNA"/>
</dbReference>
<reference evidence="12 15" key="2">
    <citation type="submission" date="2011-04" db="EMBL/GenBank/DDBJ databases">
        <title>The complete genome of Selenomonas sputigena DSM 20758.</title>
        <authorList>
            <consortium name="US DOE Joint Genome Institute (JGI-PGF)"/>
            <person name="Lucas S."/>
            <person name="Copeland A."/>
            <person name="Lapidus A."/>
            <person name="Bruce D."/>
            <person name="Goodwin L."/>
            <person name="Pitluck S."/>
            <person name="Peters L."/>
            <person name="Kyrpides N."/>
            <person name="Mavromatis K."/>
            <person name="Ivanova N."/>
            <person name="Ovchinnikova G."/>
            <person name="Teshima H."/>
            <person name="Detter J.C."/>
            <person name="Tapia R."/>
            <person name="Han C."/>
            <person name="Land M."/>
            <person name="Hauser L."/>
            <person name="Markowitz V."/>
            <person name="Cheng J.-F."/>
            <person name="Hugenholtz P."/>
            <person name="Woyke T."/>
            <person name="Wu D."/>
            <person name="Gronow S."/>
            <person name="Wellnitz S."/>
            <person name="Schneider S."/>
            <person name="Klenk H.-P."/>
            <person name="Eisen J.A."/>
        </authorList>
    </citation>
    <scope>NUCLEOTIDE SEQUENCE [LARGE SCALE GENOMIC DNA]</scope>
    <source>
        <strain evidence="12">ATCC 35185</strain>
        <strain evidence="15">ATCC 35185 / DSM 20758 / VPI D19B-28</strain>
    </source>
</reference>
<comment type="similarity">
    <text evidence="3 11">Belongs to the purine nucleoside phosphorylase YfiH/LACC1 family.</text>
</comment>
<evidence type="ECO:0000313" key="14">
    <source>
        <dbReference type="Proteomes" id="UP000003505"/>
    </source>
</evidence>
<dbReference type="Proteomes" id="UP000011124">
    <property type="component" value="Chromosome"/>
</dbReference>
<dbReference type="AlphaFoldDB" id="C9LW01"/>
<dbReference type="InterPro" id="IPR038371">
    <property type="entry name" value="Cu_polyphenol_OxRdtase_sf"/>
</dbReference>
<dbReference type="InterPro" id="IPR011324">
    <property type="entry name" value="Cytotoxic_necrot_fac-like_cat"/>
</dbReference>
<dbReference type="EMBL" id="ACKP02000038">
    <property type="protein sequence ID" value="EEX76974.1"/>
    <property type="molecule type" value="Genomic_DNA"/>
</dbReference>
<keyword evidence="15" id="KW-1185">Reference proteome</keyword>
<evidence type="ECO:0000313" key="12">
    <source>
        <dbReference type="EMBL" id="AEB99814.1"/>
    </source>
</evidence>
<accession>C9LW01</accession>
<organism evidence="13 14">
    <name type="scientific">Selenomonas sputigena (strain ATCC 35185 / DSM 20758 / CCUG 44933 / VPI D19B-28)</name>
    <dbReference type="NCBI Taxonomy" id="546271"/>
    <lineage>
        <taxon>Bacteria</taxon>
        <taxon>Bacillati</taxon>
        <taxon>Bacillota</taxon>
        <taxon>Negativicutes</taxon>
        <taxon>Selenomonadales</taxon>
        <taxon>Selenomonadaceae</taxon>
        <taxon>Selenomonas</taxon>
    </lineage>
</organism>
<evidence type="ECO:0000256" key="10">
    <source>
        <dbReference type="ARBA" id="ARBA00049893"/>
    </source>
</evidence>
<evidence type="ECO:0000256" key="8">
    <source>
        <dbReference type="ARBA" id="ARBA00047989"/>
    </source>
</evidence>
<comment type="catalytic activity">
    <reaction evidence="1">
        <text>inosine + phosphate = alpha-D-ribose 1-phosphate + hypoxanthine</text>
        <dbReference type="Rhea" id="RHEA:27646"/>
        <dbReference type="ChEBI" id="CHEBI:17368"/>
        <dbReference type="ChEBI" id="CHEBI:17596"/>
        <dbReference type="ChEBI" id="CHEBI:43474"/>
        <dbReference type="ChEBI" id="CHEBI:57720"/>
        <dbReference type="EC" id="2.4.2.1"/>
    </reaction>
    <physiologicalReaction direction="left-to-right" evidence="1">
        <dbReference type="Rhea" id="RHEA:27647"/>
    </physiologicalReaction>
</comment>
<dbReference type="GO" id="GO:0005507">
    <property type="term" value="F:copper ion binding"/>
    <property type="evidence" value="ECO:0007669"/>
    <property type="project" value="TreeGrafter"/>
</dbReference>
<comment type="function">
    <text evidence="2">Purine nucleoside enzyme that catalyzes the phosphorolysis of adenosine and inosine nucleosides, yielding D-ribose 1-phosphate and the respective free bases, adenine and hypoxanthine. Also catalyzes the phosphorolysis of S-methyl-5'-thioadenosine into adenine and S-methyl-5-thio-alpha-D-ribose 1-phosphate. Also has adenosine deaminase activity.</text>
</comment>
<dbReference type="eggNOG" id="COG1496">
    <property type="taxonomic scope" value="Bacteria"/>
</dbReference>
<keyword evidence="6" id="KW-0378">Hydrolase</keyword>
<evidence type="ECO:0000256" key="5">
    <source>
        <dbReference type="ARBA" id="ARBA00022723"/>
    </source>
</evidence>
<name>C9LW01_SELS3</name>
<dbReference type="PANTHER" id="PTHR30616:SF2">
    <property type="entry name" value="PURINE NUCLEOSIDE PHOSPHORYLASE LACC1"/>
    <property type="match status" value="1"/>
</dbReference>
<evidence type="ECO:0000256" key="7">
    <source>
        <dbReference type="ARBA" id="ARBA00022833"/>
    </source>
</evidence>
<dbReference type="CDD" id="cd16833">
    <property type="entry name" value="YfiH"/>
    <property type="match status" value="1"/>
</dbReference>